<dbReference type="PANTHER" id="PTHR43095">
    <property type="entry name" value="SUGAR KINASE"/>
    <property type="match status" value="1"/>
</dbReference>
<accession>A0ABT0D9K2</accession>
<evidence type="ECO:0000256" key="3">
    <source>
        <dbReference type="ARBA" id="ARBA00022679"/>
    </source>
</evidence>
<evidence type="ECO:0000256" key="5">
    <source>
        <dbReference type="ARBA" id="ARBA00022777"/>
    </source>
</evidence>
<feature type="domain" description="Carbohydrate kinase FGGY N-terminal" evidence="10">
    <location>
        <begin position="1"/>
        <end position="243"/>
    </location>
</feature>
<gene>
    <name evidence="8 9 12" type="primary">xylB</name>
    <name evidence="12" type="ORF">MWN34_06690</name>
</gene>
<feature type="domain" description="Carbohydrate kinase FGGY C-terminal" evidence="11">
    <location>
        <begin position="253"/>
        <end position="437"/>
    </location>
</feature>
<dbReference type="InterPro" id="IPR006000">
    <property type="entry name" value="Xylulokinase"/>
</dbReference>
<dbReference type="CDD" id="cd07808">
    <property type="entry name" value="ASKHA_NBD_FGGY_EcXK-like"/>
    <property type="match status" value="1"/>
</dbReference>
<evidence type="ECO:0000256" key="9">
    <source>
        <dbReference type="RuleBase" id="RU364073"/>
    </source>
</evidence>
<dbReference type="InterPro" id="IPR050406">
    <property type="entry name" value="FGGY_Carb_Kinase"/>
</dbReference>
<organism evidence="12 13">
    <name type="scientific">Ancylobacter crimeensis</name>
    <dbReference type="NCBI Taxonomy" id="2579147"/>
    <lineage>
        <taxon>Bacteria</taxon>
        <taxon>Pseudomonadati</taxon>
        <taxon>Pseudomonadota</taxon>
        <taxon>Alphaproteobacteria</taxon>
        <taxon>Hyphomicrobiales</taxon>
        <taxon>Xanthobacteraceae</taxon>
        <taxon>Ancylobacter</taxon>
    </lineage>
</organism>
<protein>
    <recommendedName>
        <fullName evidence="8 9">Xylulose kinase</fullName>
        <shortName evidence="8 9">Xylulokinase</shortName>
        <ecNumber evidence="8 9">2.7.1.17</ecNumber>
    </recommendedName>
</protein>
<keyword evidence="13" id="KW-1185">Reference proteome</keyword>
<dbReference type="EMBL" id="JALKCH010000004">
    <property type="protein sequence ID" value="MCK0196599.1"/>
    <property type="molecule type" value="Genomic_DNA"/>
</dbReference>
<dbReference type="Gene3D" id="3.30.420.40">
    <property type="match status" value="2"/>
</dbReference>
<evidence type="ECO:0000259" key="10">
    <source>
        <dbReference type="Pfam" id="PF00370"/>
    </source>
</evidence>
<keyword evidence="5 8" id="KW-0418">Kinase</keyword>
<dbReference type="InterPro" id="IPR018484">
    <property type="entry name" value="FGGY_N"/>
</dbReference>
<dbReference type="PROSITE" id="PS00933">
    <property type="entry name" value="FGGY_KINASES_1"/>
    <property type="match status" value="1"/>
</dbReference>
<feature type="active site" description="Proton acceptor" evidence="8">
    <location>
        <position position="236"/>
    </location>
</feature>
<dbReference type="SUPFAM" id="SSF53067">
    <property type="entry name" value="Actin-like ATPase domain"/>
    <property type="match status" value="2"/>
</dbReference>
<comment type="function">
    <text evidence="8">Catalyzes the phosphorylation of D-xylulose to D-xylulose 5-phosphate.</text>
</comment>
<feature type="site" description="Important for activity" evidence="8">
    <location>
        <position position="6"/>
    </location>
</feature>
<dbReference type="GO" id="GO:0004856">
    <property type="term" value="F:D-xylulokinase activity"/>
    <property type="evidence" value="ECO:0007669"/>
    <property type="project" value="UniProtKB-EC"/>
</dbReference>
<comment type="similarity">
    <text evidence="1 8 9">Belongs to the FGGY kinase family.</text>
</comment>
<dbReference type="InterPro" id="IPR018483">
    <property type="entry name" value="Carb_kinase_FGGY_CS"/>
</dbReference>
<evidence type="ECO:0000259" key="11">
    <source>
        <dbReference type="Pfam" id="PF02782"/>
    </source>
</evidence>
<dbReference type="PIRSF" id="PIRSF000538">
    <property type="entry name" value="GlpK"/>
    <property type="match status" value="1"/>
</dbReference>
<evidence type="ECO:0000256" key="7">
    <source>
        <dbReference type="ARBA" id="ARBA00023277"/>
    </source>
</evidence>
<dbReference type="Pfam" id="PF02782">
    <property type="entry name" value="FGGY_C"/>
    <property type="match status" value="1"/>
</dbReference>
<proteinExistence type="inferred from homology"/>
<evidence type="ECO:0000313" key="12">
    <source>
        <dbReference type="EMBL" id="MCK0196599.1"/>
    </source>
</evidence>
<dbReference type="Proteomes" id="UP001203284">
    <property type="component" value="Unassembled WGS sequence"/>
</dbReference>
<keyword evidence="7 8" id="KW-0119">Carbohydrate metabolism</keyword>
<reference evidence="12 13" key="1">
    <citation type="submission" date="2022-04" db="EMBL/GenBank/DDBJ databases">
        <authorList>
            <person name="Grouzdev D.S."/>
            <person name="Pantiukh K.S."/>
            <person name="Krutkina M.S."/>
        </authorList>
    </citation>
    <scope>NUCLEOTIDE SEQUENCE [LARGE SCALE GENOMIC DNA]</scope>
    <source>
        <strain evidence="12 13">6x-1</strain>
    </source>
</reference>
<comment type="catalytic activity">
    <reaction evidence="8 9">
        <text>D-xylulose + ATP = D-xylulose 5-phosphate + ADP + H(+)</text>
        <dbReference type="Rhea" id="RHEA:10964"/>
        <dbReference type="ChEBI" id="CHEBI:15378"/>
        <dbReference type="ChEBI" id="CHEBI:17140"/>
        <dbReference type="ChEBI" id="CHEBI:30616"/>
        <dbReference type="ChEBI" id="CHEBI:57737"/>
        <dbReference type="ChEBI" id="CHEBI:456216"/>
        <dbReference type="EC" id="2.7.1.17"/>
    </reaction>
</comment>
<dbReference type="HAMAP" id="MF_02220">
    <property type="entry name" value="XylB"/>
    <property type="match status" value="1"/>
</dbReference>
<keyword evidence="3 8" id="KW-0808">Transferase</keyword>
<dbReference type="EC" id="2.7.1.17" evidence="8 9"/>
<keyword evidence="4 8" id="KW-0547">Nucleotide-binding</keyword>
<keyword evidence="6 8" id="KW-0067">ATP-binding</keyword>
<dbReference type="InterPro" id="IPR018485">
    <property type="entry name" value="FGGY_C"/>
</dbReference>
<dbReference type="InterPro" id="IPR043129">
    <property type="entry name" value="ATPase_NBD"/>
</dbReference>
<evidence type="ECO:0000256" key="6">
    <source>
        <dbReference type="ARBA" id="ARBA00022840"/>
    </source>
</evidence>
<dbReference type="InterPro" id="IPR000577">
    <property type="entry name" value="Carb_kinase_FGGY"/>
</dbReference>
<evidence type="ECO:0000256" key="2">
    <source>
        <dbReference type="ARBA" id="ARBA00022629"/>
    </source>
</evidence>
<evidence type="ECO:0000256" key="4">
    <source>
        <dbReference type="ARBA" id="ARBA00022741"/>
    </source>
</evidence>
<keyword evidence="2 8" id="KW-0859">Xylose metabolism</keyword>
<feature type="binding site" evidence="8">
    <location>
        <begin position="79"/>
        <end position="80"/>
    </location>
    <ligand>
        <name>substrate</name>
    </ligand>
</feature>
<dbReference type="PANTHER" id="PTHR43095:SF6">
    <property type="entry name" value="XYLULOSE KINASE"/>
    <property type="match status" value="1"/>
</dbReference>
<evidence type="ECO:0000256" key="8">
    <source>
        <dbReference type="HAMAP-Rule" id="MF_02220"/>
    </source>
</evidence>
<comment type="caution">
    <text evidence="12">The sequence shown here is derived from an EMBL/GenBank/DDBJ whole genome shotgun (WGS) entry which is preliminary data.</text>
</comment>
<dbReference type="NCBIfam" id="TIGR01312">
    <property type="entry name" value="XylB"/>
    <property type="match status" value="1"/>
</dbReference>
<dbReference type="RefSeq" id="WP_247027853.1">
    <property type="nucleotide sequence ID" value="NZ_JALKCH010000004.1"/>
</dbReference>
<evidence type="ECO:0000313" key="13">
    <source>
        <dbReference type="Proteomes" id="UP001203284"/>
    </source>
</evidence>
<evidence type="ECO:0000256" key="1">
    <source>
        <dbReference type="ARBA" id="ARBA00009156"/>
    </source>
</evidence>
<name>A0ABT0D9K2_9HYPH</name>
<sequence length="490" mass="52168">MFLGLDLGTSAIKAVLVDDEQRVIASAETPLDISRPAPGFSEQDPEAWWQATLASIDRLKAEKPAELAAVRGLALSGQMHGAVLLGAGGEVLRPAILWNDGRSIAECREMEAAWPDLPRVTGNRAMPGFTAPKLLWVAKHEPEVFARTKKVLLPKAYIGYRLTGEMVEEMSDGAGTLWLDTGARDWSDEALALTRMDRSYMPRLVEGNAPAAALKPELAARWGMTAAPIVAGGAGDNAAGAIGLGAIRDGDAFVSLGTSGVLWATTARFAPNPAHGVHAFCHAIPATWHQMGVILSAASAFGWWSKVAGEAPGVLESRLGPAPSAPAPVFFLPYLSGERTPHNDPEARGAFVGLDHDTSRETLTQAVMEGVAFAFRDCLEALREAGTTITSADIIGGGSRSRFWTSVTANVLDLPIHRVADGERGGAFGAARLARMAVTGEAPEAVCTPPQRVETVEPDAALAARYAERHARYRALYPALKSYNIRELRQ</sequence>
<dbReference type="Pfam" id="PF00370">
    <property type="entry name" value="FGGY_N"/>
    <property type="match status" value="1"/>
</dbReference>